<name>A0A2M7B6A4_9BACT</name>
<reference evidence="2" key="1">
    <citation type="submission" date="2017-09" db="EMBL/GenBank/DDBJ databases">
        <title>Depth-based differentiation of microbial function through sediment-hosted aquifers and enrichment of novel symbionts in the deep terrestrial subsurface.</title>
        <authorList>
            <person name="Probst A.J."/>
            <person name="Ladd B."/>
            <person name="Jarett J.K."/>
            <person name="Geller-Mcgrath D.E."/>
            <person name="Sieber C.M.K."/>
            <person name="Emerson J.B."/>
            <person name="Anantharaman K."/>
            <person name="Thomas B.C."/>
            <person name="Malmstrom R."/>
            <person name="Stieglmeier M."/>
            <person name="Klingl A."/>
            <person name="Woyke T."/>
            <person name="Ryan C.M."/>
            <person name="Banfield J.F."/>
        </authorList>
    </citation>
    <scope>NUCLEOTIDE SEQUENCE [LARGE SCALE GENOMIC DNA]</scope>
</reference>
<comment type="caution">
    <text evidence="1">The sequence shown here is derived from an EMBL/GenBank/DDBJ whole genome shotgun (WGS) entry which is preliminary data.</text>
</comment>
<evidence type="ECO:0000313" key="2">
    <source>
        <dbReference type="Proteomes" id="UP000228949"/>
    </source>
</evidence>
<feature type="non-terminal residue" evidence="1">
    <location>
        <position position="1"/>
    </location>
</feature>
<organism evidence="1 2">
    <name type="scientific">Candidatus Wolfebacteria bacterium CG03_land_8_20_14_0_80_40_12</name>
    <dbReference type="NCBI Taxonomy" id="1975069"/>
    <lineage>
        <taxon>Bacteria</taxon>
        <taxon>Candidatus Wolfeibacteriota</taxon>
    </lineage>
</organism>
<accession>A0A2M7B6A4</accession>
<sequence>EQENYQRAMADTYGGKTPQETLQMYIEAVEKGDYELASKYFIGEKREKELESFTGATQEFIKKYINLVKESSHKDGTYDLEKKYFSINKPIGIRMIFYPNGIWKIIEI</sequence>
<gene>
    <name evidence="1" type="ORF">COS61_00480</name>
</gene>
<dbReference type="Proteomes" id="UP000228949">
    <property type="component" value="Unassembled WGS sequence"/>
</dbReference>
<proteinExistence type="predicted"/>
<protein>
    <submittedName>
        <fullName evidence="1">Uncharacterized protein</fullName>
    </submittedName>
</protein>
<dbReference type="EMBL" id="PEVJ01000013">
    <property type="protein sequence ID" value="PIU98602.1"/>
    <property type="molecule type" value="Genomic_DNA"/>
</dbReference>
<dbReference type="AlphaFoldDB" id="A0A2M7B6A4"/>
<evidence type="ECO:0000313" key="1">
    <source>
        <dbReference type="EMBL" id="PIU98602.1"/>
    </source>
</evidence>